<keyword evidence="8 10" id="KW-0663">Pyridoxal phosphate</keyword>
<comment type="subunit">
    <text evidence="4 10">Homodimer.</text>
</comment>
<feature type="binding site" evidence="10">
    <location>
        <position position="126"/>
    </location>
    <ligand>
        <name>(6S)-5,6,7,8-tetrahydrofolate</name>
        <dbReference type="ChEBI" id="CHEBI:57453"/>
    </ligand>
</feature>
<dbReference type="GO" id="GO:0035999">
    <property type="term" value="P:tetrahydrofolate interconversion"/>
    <property type="evidence" value="ECO:0007669"/>
    <property type="project" value="UniProtKB-UniRule"/>
</dbReference>
<dbReference type="InterPro" id="IPR019798">
    <property type="entry name" value="Ser_HO-MeTrfase_PLP_BS"/>
</dbReference>
<feature type="domain" description="Serine hydroxymethyltransferase-like" evidence="12">
    <location>
        <begin position="13"/>
        <end position="395"/>
    </location>
</feature>
<evidence type="ECO:0000256" key="10">
    <source>
        <dbReference type="HAMAP-Rule" id="MF_00051"/>
    </source>
</evidence>
<keyword evidence="10" id="KW-0028">Amino-acid biosynthesis</keyword>
<feature type="modified residue" description="N6-(pyridoxal phosphate)lysine" evidence="10 11">
    <location>
        <position position="235"/>
    </location>
</feature>
<accession>A0A2A2WLI8</accession>
<dbReference type="Gene3D" id="3.90.1150.10">
    <property type="entry name" value="Aspartate Aminotransferase, domain 1"/>
    <property type="match status" value="1"/>
</dbReference>
<dbReference type="InterPro" id="IPR015421">
    <property type="entry name" value="PyrdxlP-dep_Trfase_major"/>
</dbReference>
<dbReference type="GO" id="GO:0005829">
    <property type="term" value="C:cytosol"/>
    <property type="evidence" value="ECO:0007669"/>
    <property type="project" value="TreeGrafter"/>
</dbReference>
<dbReference type="EC" id="2.1.2.1" evidence="10"/>
<dbReference type="GO" id="GO:0008168">
    <property type="term" value="F:methyltransferase activity"/>
    <property type="evidence" value="ECO:0007669"/>
    <property type="project" value="UniProtKB-KW"/>
</dbReference>
<dbReference type="UniPathway" id="UPA00288">
    <property type="reaction ID" value="UER01023"/>
</dbReference>
<dbReference type="SUPFAM" id="SSF53383">
    <property type="entry name" value="PLP-dependent transferases"/>
    <property type="match status" value="1"/>
</dbReference>
<dbReference type="NCBIfam" id="NF000586">
    <property type="entry name" value="PRK00011.1"/>
    <property type="match status" value="1"/>
</dbReference>
<proteinExistence type="inferred from homology"/>
<comment type="function">
    <text evidence="9">Catalyzes the reversible interconversion of serine and glycine with tetrahydrofolate (THF) serving as the one-carbon carrier. This reaction serves as the major source of one-carbon groups required for the biosynthesis of purines, thymidylate, methionine, and other important biomolecules. Also exhibits THF-independent aldolase activity toward beta-hydroxyamino acids, producing glycine and aldehydes, via a retro-aldol mechanism. Thus, is able to catalyze the cleavage of L-allo-threonine.</text>
</comment>
<dbReference type="GO" id="GO:0004372">
    <property type="term" value="F:glycine hydroxymethyltransferase activity"/>
    <property type="evidence" value="ECO:0007669"/>
    <property type="project" value="UniProtKB-UniRule"/>
</dbReference>
<dbReference type="InterPro" id="IPR015422">
    <property type="entry name" value="PyrdxlP-dep_Trfase_small"/>
</dbReference>
<dbReference type="FunFam" id="3.40.640.10:FF:000001">
    <property type="entry name" value="Serine hydroxymethyltransferase"/>
    <property type="match status" value="1"/>
</dbReference>
<dbReference type="EMBL" id="NTGA01000032">
    <property type="protein sequence ID" value="PAY22041.1"/>
    <property type="molecule type" value="Genomic_DNA"/>
</dbReference>
<comment type="pathway">
    <text evidence="10">Amino-acid biosynthesis; glycine biosynthesis; glycine from L-serine: step 1/1.</text>
</comment>
<dbReference type="HAMAP" id="MF_00051">
    <property type="entry name" value="SHMT"/>
    <property type="match status" value="1"/>
</dbReference>
<dbReference type="OrthoDB" id="9803846at2"/>
<dbReference type="Gene3D" id="3.40.640.10">
    <property type="entry name" value="Type I PLP-dependent aspartate aminotransferase-like (Major domain)"/>
    <property type="match status" value="1"/>
</dbReference>
<evidence type="ECO:0000256" key="1">
    <source>
        <dbReference type="ARBA" id="ARBA00001933"/>
    </source>
</evidence>
<dbReference type="GO" id="GO:0032259">
    <property type="term" value="P:methylation"/>
    <property type="evidence" value="ECO:0007669"/>
    <property type="project" value="UniProtKB-KW"/>
</dbReference>
<sequence length="434" mass="46460">MTDPNTDVFTASLSDLDPEVAEAMAGELARQRDTLEMIASENFVPRSVLQAQGSVLTNKYAEGYPGRRYYGGCEHVDVVENLARDRAKEVFGAKYANVQPHAGAQANAAVLMALATPGSKIMGLSLAHGGHLTHGMKLNFSGQLYEVAAYEVDPETMLVNMDTVREMALAERPDVIIAGWSAYPRTLDFARFREIADEVGAKLWVDMAHFAGLVAAGLHPSPVPHADVVSTTVHKTLGGPRSGMILTNDLDLFKKLNSSVFPGQQGGPLMHAIAAKATAMKIAGTEQFRERQQRTIEGARILAERLTGQDCQDAGVSVLTGGTDVHLVLVDLRESELDGQQAEDLLHEVGITVNRNAVPFDPRPPMVTSGLRIGTPALATRGFGAEDFREVADIIGTALAAGKGADVIALRERVSALAAAKPLYEGLEDWTILG</sequence>
<gene>
    <name evidence="10" type="primary">glyA</name>
    <name evidence="13" type="ORF">CEY15_15720</name>
</gene>
<name>A0A2A2WLI8_9ACTN</name>
<evidence type="ECO:0000256" key="9">
    <source>
        <dbReference type="ARBA" id="ARBA00054606"/>
    </source>
</evidence>
<evidence type="ECO:0000256" key="6">
    <source>
        <dbReference type="ARBA" id="ARBA00022563"/>
    </source>
</evidence>
<feature type="binding site" evidence="10">
    <location>
        <begin position="130"/>
        <end position="132"/>
    </location>
    <ligand>
        <name>(6S)-5,6,7,8-tetrahydrofolate</name>
        <dbReference type="ChEBI" id="CHEBI:57453"/>
    </ligand>
</feature>
<evidence type="ECO:0000256" key="7">
    <source>
        <dbReference type="ARBA" id="ARBA00022679"/>
    </source>
</evidence>
<evidence type="ECO:0000313" key="13">
    <source>
        <dbReference type="EMBL" id="PAY22041.1"/>
    </source>
</evidence>
<comment type="catalytic activity">
    <reaction evidence="10">
        <text>(6R)-5,10-methylene-5,6,7,8-tetrahydrofolate + glycine + H2O = (6S)-5,6,7,8-tetrahydrofolate + L-serine</text>
        <dbReference type="Rhea" id="RHEA:15481"/>
        <dbReference type="ChEBI" id="CHEBI:15377"/>
        <dbReference type="ChEBI" id="CHEBI:15636"/>
        <dbReference type="ChEBI" id="CHEBI:33384"/>
        <dbReference type="ChEBI" id="CHEBI:57305"/>
        <dbReference type="ChEBI" id="CHEBI:57453"/>
        <dbReference type="EC" id="2.1.2.1"/>
    </reaction>
</comment>
<dbReference type="PROSITE" id="PS00096">
    <property type="entry name" value="SHMT"/>
    <property type="match status" value="1"/>
</dbReference>
<organism evidence="13 14">
    <name type="scientific">Dietzia natronolimnaea</name>
    <dbReference type="NCBI Taxonomy" id="161920"/>
    <lineage>
        <taxon>Bacteria</taxon>
        <taxon>Bacillati</taxon>
        <taxon>Actinomycetota</taxon>
        <taxon>Actinomycetes</taxon>
        <taxon>Mycobacteriales</taxon>
        <taxon>Dietziaceae</taxon>
        <taxon>Dietzia</taxon>
    </lineage>
</organism>
<dbReference type="RefSeq" id="WP_095719218.1">
    <property type="nucleotide sequence ID" value="NZ_NTGA01000032.1"/>
</dbReference>
<dbReference type="InterPro" id="IPR039429">
    <property type="entry name" value="SHMT-like_dom"/>
</dbReference>
<comment type="similarity">
    <text evidence="3 10">Belongs to the SHMT family.</text>
</comment>
<keyword evidence="14" id="KW-1185">Reference proteome</keyword>
<comment type="subcellular location">
    <subcellularLocation>
        <location evidence="2 10">Cytoplasm</location>
    </subcellularLocation>
</comment>
<dbReference type="PANTHER" id="PTHR11680:SF35">
    <property type="entry name" value="SERINE HYDROXYMETHYLTRANSFERASE 1"/>
    <property type="match status" value="1"/>
</dbReference>
<keyword evidence="13" id="KW-0489">Methyltransferase</keyword>
<evidence type="ECO:0000256" key="8">
    <source>
        <dbReference type="ARBA" id="ARBA00022898"/>
    </source>
</evidence>
<reference evidence="14" key="1">
    <citation type="submission" date="2017-09" db="EMBL/GenBank/DDBJ databases">
        <authorList>
            <person name="Zhang Y."/>
            <person name="Huang X."/>
            <person name="Liu J."/>
            <person name="Lu L."/>
            <person name="Peng K."/>
        </authorList>
    </citation>
    <scope>NUCLEOTIDE SEQUENCE [LARGE SCALE GENOMIC DNA]</scope>
    <source>
        <strain evidence="14">S-XJ-1</strain>
    </source>
</reference>
<dbReference type="PIRSF" id="PIRSF000412">
    <property type="entry name" value="SHMT"/>
    <property type="match status" value="1"/>
</dbReference>
<evidence type="ECO:0000256" key="2">
    <source>
        <dbReference type="ARBA" id="ARBA00004496"/>
    </source>
</evidence>
<evidence type="ECO:0000313" key="14">
    <source>
        <dbReference type="Proteomes" id="UP000218810"/>
    </source>
</evidence>
<dbReference type="UniPathway" id="UPA00193"/>
<keyword evidence="5 10" id="KW-0963">Cytoplasm</keyword>
<dbReference type="InterPro" id="IPR015424">
    <property type="entry name" value="PyrdxlP-dep_Trfase"/>
</dbReference>
<keyword evidence="7 10" id="KW-0808">Transferase</keyword>
<dbReference type="Pfam" id="PF00464">
    <property type="entry name" value="SHMT"/>
    <property type="match status" value="1"/>
</dbReference>
<dbReference type="InterPro" id="IPR001085">
    <property type="entry name" value="Ser_HO-MeTrfase"/>
</dbReference>
<evidence type="ECO:0000256" key="5">
    <source>
        <dbReference type="ARBA" id="ARBA00022490"/>
    </source>
</evidence>
<evidence type="ECO:0000256" key="3">
    <source>
        <dbReference type="ARBA" id="ARBA00006376"/>
    </source>
</evidence>
<dbReference type="AlphaFoldDB" id="A0A2A2WLI8"/>
<dbReference type="PANTHER" id="PTHR11680">
    <property type="entry name" value="SERINE HYDROXYMETHYLTRANSFERASE"/>
    <property type="match status" value="1"/>
</dbReference>
<feature type="site" description="Plays an important role in substrate specificity" evidence="10">
    <location>
        <position position="234"/>
    </location>
</feature>
<comment type="cofactor">
    <cofactor evidence="1 10 11">
        <name>pyridoxal 5'-phosphate</name>
        <dbReference type="ChEBI" id="CHEBI:597326"/>
    </cofactor>
</comment>
<comment type="caution">
    <text evidence="10">Lacks conserved residue(s) required for the propagation of feature annotation.</text>
</comment>
<comment type="caution">
    <text evidence="13">The sequence shown here is derived from an EMBL/GenBank/DDBJ whole genome shotgun (WGS) entry which is preliminary data.</text>
</comment>
<evidence type="ECO:0000259" key="12">
    <source>
        <dbReference type="Pfam" id="PF00464"/>
    </source>
</evidence>
<comment type="pathway">
    <text evidence="10">One-carbon metabolism; tetrahydrofolate interconversion.</text>
</comment>
<dbReference type="InterPro" id="IPR049943">
    <property type="entry name" value="Ser_HO-MeTrfase-like"/>
</dbReference>
<dbReference type="GO" id="GO:0030170">
    <property type="term" value="F:pyridoxal phosphate binding"/>
    <property type="evidence" value="ECO:0007669"/>
    <property type="project" value="UniProtKB-UniRule"/>
</dbReference>
<protein>
    <recommendedName>
        <fullName evidence="10">Serine hydroxymethyltransferase</fullName>
        <shortName evidence="10">SHMT</shortName>
        <shortName evidence="10">Serine methylase</shortName>
        <ecNumber evidence="10">2.1.2.1</ecNumber>
    </recommendedName>
</protein>
<dbReference type="GO" id="GO:0042803">
    <property type="term" value="F:protein homodimerization activity"/>
    <property type="evidence" value="ECO:0007669"/>
    <property type="project" value="UniProtKB-ARBA"/>
</dbReference>
<dbReference type="GO" id="GO:0019264">
    <property type="term" value="P:glycine biosynthetic process from serine"/>
    <property type="evidence" value="ECO:0007669"/>
    <property type="project" value="UniProtKB-UniRule"/>
</dbReference>
<evidence type="ECO:0000256" key="11">
    <source>
        <dbReference type="PIRSR" id="PIRSR000412-50"/>
    </source>
</evidence>
<evidence type="ECO:0000256" key="4">
    <source>
        <dbReference type="ARBA" id="ARBA00011738"/>
    </source>
</evidence>
<keyword evidence="6 10" id="KW-0554">One-carbon metabolism</keyword>
<dbReference type="Proteomes" id="UP000218810">
    <property type="component" value="Unassembled WGS sequence"/>
</dbReference>
<dbReference type="CDD" id="cd00378">
    <property type="entry name" value="SHMT"/>
    <property type="match status" value="1"/>
</dbReference>